<dbReference type="PANTHER" id="PTHR19441">
    <property type="entry name" value="WHEY ACDIC PROTEIN WAP"/>
    <property type="match status" value="1"/>
</dbReference>
<dbReference type="Gene3D" id="4.10.75.10">
    <property type="entry name" value="Elafin-like"/>
    <property type="match status" value="2"/>
</dbReference>
<keyword evidence="2" id="KW-0812">Transmembrane</keyword>
<dbReference type="GO" id="GO:0005615">
    <property type="term" value="C:extracellular space"/>
    <property type="evidence" value="ECO:0007669"/>
    <property type="project" value="TreeGrafter"/>
</dbReference>
<evidence type="ECO:0000259" key="3">
    <source>
        <dbReference type="PROSITE" id="PS51390"/>
    </source>
</evidence>
<keyword evidence="2" id="KW-0472">Membrane</keyword>
<keyword evidence="2" id="KW-1133">Transmembrane helix</keyword>
<gene>
    <name evidence="4" type="ORF">R5R35_010266</name>
</gene>
<dbReference type="InterPro" id="IPR050514">
    <property type="entry name" value="WAP_four-disulfide_core"/>
</dbReference>
<evidence type="ECO:0000256" key="2">
    <source>
        <dbReference type="SAM" id="Phobius"/>
    </source>
</evidence>
<comment type="caution">
    <text evidence="4">The sequence shown here is derived from an EMBL/GenBank/DDBJ whole genome shotgun (WGS) entry which is preliminary data.</text>
</comment>
<dbReference type="Proteomes" id="UP001378592">
    <property type="component" value="Unassembled WGS sequence"/>
</dbReference>
<accession>A0AAN9VDG6</accession>
<dbReference type="AlphaFoldDB" id="A0AAN9VDG6"/>
<organism evidence="4 5">
    <name type="scientific">Gryllus longicercus</name>
    <dbReference type="NCBI Taxonomy" id="2509291"/>
    <lineage>
        <taxon>Eukaryota</taxon>
        <taxon>Metazoa</taxon>
        <taxon>Ecdysozoa</taxon>
        <taxon>Arthropoda</taxon>
        <taxon>Hexapoda</taxon>
        <taxon>Insecta</taxon>
        <taxon>Pterygota</taxon>
        <taxon>Neoptera</taxon>
        <taxon>Polyneoptera</taxon>
        <taxon>Orthoptera</taxon>
        <taxon>Ensifera</taxon>
        <taxon>Gryllidea</taxon>
        <taxon>Grylloidea</taxon>
        <taxon>Gryllidae</taxon>
        <taxon>Gryllinae</taxon>
        <taxon>Gryllus</taxon>
    </lineage>
</organism>
<feature type="domain" description="WAP" evidence="3">
    <location>
        <begin position="104"/>
        <end position="151"/>
    </location>
</feature>
<feature type="domain" description="WAP" evidence="3">
    <location>
        <begin position="50"/>
        <end position="96"/>
    </location>
</feature>
<dbReference type="GO" id="GO:0004867">
    <property type="term" value="F:serine-type endopeptidase inhibitor activity"/>
    <property type="evidence" value="ECO:0007669"/>
    <property type="project" value="TreeGrafter"/>
</dbReference>
<feature type="region of interest" description="Disordered" evidence="1">
    <location>
        <begin position="158"/>
        <end position="183"/>
    </location>
</feature>
<dbReference type="EMBL" id="JAZDUA010000764">
    <property type="protein sequence ID" value="KAK7789406.1"/>
    <property type="molecule type" value="Genomic_DNA"/>
</dbReference>
<dbReference type="InterPro" id="IPR008197">
    <property type="entry name" value="WAP_dom"/>
</dbReference>
<evidence type="ECO:0000313" key="4">
    <source>
        <dbReference type="EMBL" id="KAK7789406.1"/>
    </source>
</evidence>
<proteinExistence type="predicted"/>
<dbReference type="PANTHER" id="PTHR19441:SF95">
    <property type="entry name" value="PERLWAPIN ISOFORM X1"/>
    <property type="match status" value="1"/>
</dbReference>
<dbReference type="SUPFAM" id="SSF57256">
    <property type="entry name" value="Elafin-like"/>
    <property type="match status" value="2"/>
</dbReference>
<dbReference type="PROSITE" id="PS51390">
    <property type="entry name" value="WAP"/>
    <property type="match status" value="2"/>
</dbReference>
<sequence>MATCTSPATASCAAAAAAAAARCRRAPPLALLAVGVAALAVLACAPAPAAAQKPGSCPPPAGVHVCVFKCYDDSDCWGEQKCCKTLCGGSMCINSVSAPRPRPPGATEGVCPAISSTPWVCRSRCSSDLECGAGRKCCQHRCGGYSCLPAVARRQRAAPAPAPAPDAAAAADSYDPEYSVVEP</sequence>
<dbReference type="SMART" id="SM00217">
    <property type="entry name" value="WAP"/>
    <property type="match status" value="2"/>
</dbReference>
<dbReference type="Pfam" id="PF00095">
    <property type="entry name" value="WAP"/>
    <property type="match status" value="2"/>
</dbReference>
<dbReference type="InterPro" id="IPR036645">
    <property type="entry name" value="Elafin-like_sf"/>
</dbReference>
<feature type="transmembrane region" description="Helical" evidence="2">
    <location>
        <begin position="30"/>
        <end position="51"/>
    </location>
</feature>
<reference evidence="4 5" key="1">
    <citation type="submission" date="2024-03" db="EMBL/GenBank/DDBJ databases">
        <title>The genome assembly and annotation of the cricket Gryllus longicercus Weissman &amp; Gray.</title>
        <authorList>
            <person name="Szrajer S."/>
            <person name="Gray D."/>
            <person name="Ylla G."/>
        </authorList>
    </citation>
    <scope>NUCLEOTIDE SEQUENCE [LARGE SCALE GENOMIC DNA]</scope>
    <source>
        <strain evidence="4">DAG 2021-001</strain>
        <tissue evidence="4">Whole body minus gut</tissue>
    </source>
</reference>
<protein>
    <recommendedName>
        <fullName evidence="3">WAP domain-containing protein</fullName>
    </recommendedName>
</protein>
<evidence type="ECO:0000256" key="1">
    <source>
        <dbReference type="SAM" id="MobiDB-lite"/>
    </source>
</evidence>
<evidence type="ECO:0000313" key="5">
    <source>
        <dbReference type="Proteomes" id="UP001378592"/>
    </source>
</evidence>
<keyword evidence="5" id="KW-1185">Reference proteome</keyword>
<name>A0AAN9VDG6_9ORTH</name>